<dbReference type="Proteomes" id="UP000478052">
    <property type="component" value="Unassembled WGS sequence"/>
</dbReference>
<keyword evidence="2" id="KW-1185">Reference proteome</keyword>
<dbReference type="GO" id="GO:0003964">
    <property type="term" value="F:RNA-directed DNA polymerase activity"/>
    <property type="evidence" value="ECO:0007669"/>
    <property type="project" value="UniProtKB-KW"/>
</dbReference>
<reference evidence="1 2" key="1">
    <citation type="submission" date="2019-08" db="EMBL/GenBank/DDBJ databases">
        <title>Whole genome of Aphis craccivora.</title>
        <authorList>
            <person name="Voronova N.V."/>
            <person name="Shulinski R.S."/>
            <person name="Bandarenka Y.V."/>
            <person name="Zhorov D.G."/>
            <person name="Warner D."/>
        </authorList>
    </citation>
    <scope>NUCLEOTIDE SEQUENCE [LARGE SCALE GENOMIC DNA]</scope>
    <source>
        <strain evidence="1">180601</strain>
        <tissue evidence="1">Whole Body</tissue>
    </source>
</reference>
<gene>
    <name evidence="1" type="ORF">FWK35_00018603</name>
</gene>
<organism evidence="1 2">
    <name type="scientific">Aphis craccivora</name>
    <name type="common">Cowpea aphid</name>
    <dbReference type="NCBI Taxonomy" id="307492"/>
    <lineage>
        <taxon>Eukaryota</taxon>
        <taxon>Metazoa</taxon>
        <taxon>Ecdysozoa</taxon>
        <taxon>Arthropoda</taxon>
        <taxon>Hexapoda</taxon>
        <taxon>Insecta</taxon>
        <taxon>Pterygota</taxon>
        <taxon>Neoptera</taxon>
        <taxon>Paraneoptera</taxon>
        <taxon>Hemiptera</taxon>
        <taxon>Sternorrhyncha</taxon>
        <taxon>Aphidomorpha</taxon>
        <taxon>Aphidoidea</taxon>
        <taxon>Aphididae</taxon>
        <taxon>Aphidini</taxon>
        <taxon>Aphis</taxon>
        <taxon>Aphis</taxon>
    </lineage>
</organism>
<feature type="non-terminal residue" evidence="1">
    <location>
        <position position="225"/>
    </location>
</feature>
<proteinExistence type="predicted"/>
<keyword evidence="1" id="KW-0695">RNA-directed DNA polymerase</keyword>
<keyword evidence="1" id="KW-0808">Transferase</keyword>
<protein>
    <submittedName>
        <fullName evidence="1">Reverse transcriptase domain-containing protein</fullName>
    </submittedName>
</protein>
<accession>A0A6G0X1A9</accession>
<name>A0A6G0X1A9_APHCR</name>
<comment type="caution">
    <text evidence="1">The sequence shown here is derived from an EMBL/GenBank/DDBJ whole genome shotgun (WGS) entry which is preliminary data.</text>
</comment>
<feature type="non-terminal residue" evidence="1">
    <location>
        <position position="1"/>
    </location>
</feature>
<sequence>EKKNDFLGYLNEAIEKETHNVTTFLNLGEAPSCLALHIEYANKHLDEPYSETEIKQFTKNITVFDAKPKADKILEHDREQYEMIQMKEKINKYGDRIIQLMNAKNNTSNKLIIMTARGVSSDEETIIFYRMNDNSIGLQKTTWDTIENTTIDNENDTRVTITIGCTVGVDDNKLIEMPDKIKQLNFMHTKEPYYIANSVGLARKGPVRILEKRAPKALIGKWQMF</sequence>
<evidence type="ECO:0000313" key="2">
    <source>
        <dbReference type="Proteomes" id="UP000478052"/>
    </source>
</evidence>
<keyword evidence="1" id="KW-0548">Nucleotidyltransferase</keyword>
<dbReference type="EMBL" id="VUJU01008251">
    <property type="protein sequence ID" value="KAF0733558.1"/>
    <property type="molecule type" value="Genomic_DNA"/>
</dbReference>
<evidence type="ECO:0000313" key="1">
    <source>
        <dbReference type="EMBL" id="KAF0733558.1"/>
    </source>
</evidence>
<dbReference type="AlphaFoldDB" id="A0A6G0X1A9"/>